<evidence type="ECO:0000313" key="3">
    <source>
        <dbReference type="Proteomes" id="UP000198748"/>
    </source>
</evidence>
<dbReference type="PANTHER" id="PTHR36558">
    <property type="entry name" value="GLR1098 PROTEIN"/>
    <property type="match status" value="1"/>
</dbReference>
<keyword evidence="2" id="KW-0378">Hydrolase</keyword>
<protein>
    <submittedName>
        <fullName evidence="2">Endonuclease, Uma2 family (Restriction endonuclease fold)</fullName>
    </submittedName>
</protein>
<dbReference type="RefSeq" id="WP_090157166.1">
    <property type="nucleotide sequence ID" value="NZ_FNAN01000026.1"/>
</dbReference>
<name>A0A1G7YNN7_9BACT</name>
<proteinExistence type="predicted"/>
<keyword evidence="2" id="KW-0255">Endonuclease</keyword>
<dbReference type="InterPro" id="IPR008538">
    <property type="entry name" value="Uma2"/>
</dbReference>
<dbReference type="CDD" id="cd06260">
    <property type="entry name" value="DUF820-like"/>
    <property type="match status" value="1"/>
</dbReference>
<dbReference type="AlphaFoldDB" id="A0A1G7YNN7"/>
<evidence type="ECO:0000259" key="1">
    <source>
        <dbReference type="Pfam" id="PF05685"/>
    </source>
</evidence>
<dbReference type="PANTHER" id="PTHR36558:SF1">
    <property type="entry name" value="RESTRICTION ENDONUCLEASE DOMAIN-CONTAINING PROTEIN-RELATED"/>
    <property type="match status" value="1"/>
</dbReference>
<dbReference type="Proteomes" id="UP000198748">
    <property type="component" value="Unassembled WGS sequence"/>
</dbReference>
<dbReference type="GO" id="GO:0004519">
    <property type="term" value="F:endonuclease activity"/>
    <property type="evidence" value="ECO:0007669"/>
    <property type="project" value="UniProtKB-KW"/>
</dbReference>
<gene>
    <name evidence="2" type="ORF">SAMN04487996_12675</name>
</gene>
<dbReference type="EMBL" id="FNAN01000026">
    <property type="protein sequence ID" value="SDG97839.1"/>
    <property type="molecule type" value="Genomic_DNA"/>
</dbReference>
<dbReference type="Gene3D" id="3.90.1570.10">
    <property type="entry name" value="tt1808, chain A"/>
    <property type="match status" value="1"/>
</dbReference>
<keyword evidence="2" id="KW-0540">Nuclease</keyword>
<organism evidence="2 3">
    <name type="scientific">Dyadobacter soli</name>
    <dbReference type="NCBI Taxonomy" id="659014"/>
    <lineage>
        <taxon>Bacteria</taxon>
        <taxon>Pseudomonadati</taxon>
        <taxon>Bacteroidota</taxon>
        <taxon>Cytophagia</taxon>
        <taxon>Cytophagales</taxon>
        <taxon>Spirosomataceae</taxon>
        <taxon>Dyadobacter</taxon>
    </lineage>
</organism>
<accession>A0A1G7YNN7</accession>
<dbReference type="InterPro" id="IPR012296">
    <property type="entry name" value="Nuclease_put_TT1808"/>
</dbReference>
<sequence>MTVEEYFELEEQSEIRHEYFNGEMYAMADDSLNHNEIVSNIRAAFSSFFRPRGCRAFAETIKLKASDIYYAYPDVMVTCAPSDVSGTYIVEHPSILVGVVSKTSEHIDRVFKLKEYKRIASLKYYLLVAQNDYGVELYSRLEQTDLWTYHTFHNPTDNVRLDAFDFQMSLDAIYENIEFVPEE</sequence>
<evidence type="ECO:0000313" key="2">
    <source>
        <dbReference type="EMBL" id="SDG97839.1"/>
    </source>
</evidence>
<reference evidence="3" key="1">
    <citation type="submission" date="2016-10" db="EMBL/GenBank/DDBJ databases">
        <authorList>
            <person name="Varghese N."/>
            <person name="Submissions S."/>
        </authorList>
    </citation>
    <scope>NUCLEOTIDE SEQUENCE [LARGE SCALE GENOMIC DNA]</scope>
    <source>
        <strain evidence="3">DSM 25329</strain>
    </source>
</reference>
<dbReference type="OrthoDB" id="668969at2"/>
<keyword evidence="3" id="KW-1185">Reference proteome</keyword>
<feature type="domain" description="Putative restriction endonuclease" evidence="1">
    <location>
        <begin position="3"/>
        <end position="169"/>
    </location>
</feature>
<dbReference type="Pfam" id="PF05685">
    <property type="entry name" value="Uma2"/>
    <property type="match status" value="1"/>
</dbReference>
<dbReference type="SUPFAM" id="SSF52980">
    <property type="entry name" value="Restriction endonuclease-like"/>
    <property type="match status" value="1"/>
</dbReference>
<dbReference type="STRING" id="659014.SAMN04487996_12675"/>
<dbReference type="InterPro" id="IPR011335">
    <property type="entry name" value="Restrct_endonuc-II-like"/>
</dbReference>